<feature type="coiled-coil region" evidence="2">
    <location>
        <begin position="46"/>
        <end position="260"/>
    </location>
</feature>
<accession>A0A8C7QIL6</accession>
<evidence type="ECO:0000256" key="1">
    <source>
        <dbReference type="ARBA" id="ARBA00023054"/>
    </source>
</evidence>
<feature type="region of interest" description="Disordered" evidence="3">
    <location>
        <begin position="734"/>
        <end position="754"/>
    </location>
</feature>
<evidence type="ECO:0000256" key="2">
    <source>
        <dbReference type="SAM" id="Coils"/>
    </source>
</evidence>
<dbReference type="Proteomes" id="UP000694395">
    <property type="component" value="Chromosome 6"/>
</dbReference>
<feature type="coiled-coil region" evidence="2">
    <location>
        <begin position="812"/>
        <end position="982"/>
    </location>
</feature>
<proteinExistence type="predicted"/>
<dbReference type="GeneTree" id="ENSGT00940000155434"/>
<evidence type="ECO:0008006" key="6">
    <source>
        <dbReference type="Google" id="ProtNLM"/>
    </source>
</evidence>
<evidence type="ECO:0000313" key="5">
    <source>
        <dbReference type="Proteomes" id="UP000694395"/>
    </source>
</evidence>
<dbReference type="Ensembl" id="ENSOMYT00000042799.2">
    <property type="protein sequence ID" value="ENSOMYP00000039206.2"/>
    <property type="gene ID" value="ENSOMYG00000018196.2"/>
</dbReference>
<feature type="compositionally biased region" description="Basic and acidic residues" evidence="3">
    <location>
        <begin position="745"/>
        <end position="754"/>
    </location>
</feature>
<dbReference type="PANTHER" id="PTHR32083">
    <property type="entry name" value="CILIA AND FLAGELLA-ASSOCIATED PROTEIN 58-RELATED"/>
    <property type="match status" value="1"/>
</dbReference>
<sequence length="985" mass="111501">MNRTQGELGHLQDLLHTLDPRDPQHAHVKAQVSSKSQLLGMMSRKHRELEGRLDDMLSRIAKETEEIKDLEQQLTDGQIAANEALKRDLEDIISGLQEYLSGVKEQARRAQADCHHLQREMEALQRYLDESQEQRRLLETIATTTDTEKAQQQQELDALRRENAELRRTQGQISAYEAELESQLQECHTEAGQLKEELGRMCRLSQLEHAALQAALDKERQSKDNAQARLQLVAEREQQSEELLEQLTALQEDKASLEECVGALQSSLEQARETLLCPQEVQRHLDLPLFTPRLDWEEEADIRSLPRENFAPWEEGSCFTCSLLFMACPTHKQAAKKLGEEEILQLQEELQEARELQKLTGQRLQEAEDEQELLLAELEEQDKQVITSNQQLQSLDLELLELRSAFTTADKMSAQQLRATKEQLRSLHTIVEQINLERDEDAEELEGSRVLAAEITQNLTKAEAEIQLLQKLLKKLLKYRVLKKAKTTTPTETICIPNENSGNLEELMGEVCALRENLVQQKQVLSSLRDPHRTRGHWYYVPSSTNAHSLGSQGTQDSGLGSQYPTSPDRGHRSSRRRGVSRDRGPQPGGGYWVYSPPVNALVCVCMCLCVLDPSGEARDSGGESDVVDCSSSGMGTGDQFSHPPGSAIYTMLPDGSPLPPGSVIYAPPAASLAVSPGTVIYGSPPQGAHLVYGPSSLSGPLLGVSFPTGVLHCNMPGHKEMERELARLEQLVEEQQRGSQGPGEEERQAHVERDVLRHQDQRTQLRLELRELRRALSQLRRRRYGNPQEMLEGRGGSEVVEESLRHHGALLEEVECLEKTLLRRRAELREADRLLLEAQSSLKDTRTKTKATLRQHTEARKRLADTERDLEELELRTRDSASLLVEAKQHLRDLQEDLQELRRRKEEQGDTLQRVEEVVAARDLVFQEVNKKVKQASERLEALRSQILETQSKEATLLETCKQSESTLAQRRSELEQLNIQVLQ</sequence>
<protein>
    <recommendedName>
        <fullName evidence="6">Centriolin</fullName>
    </recommendedName>
</protein>
<feature type="coiled-coil region" evidence="2">
    <location>
        <begin position="336"/>
        <end position="384"/>
    </location>
</feature>
<feature type="compositionally biased region" description="Polar residues" evidence="3">
    <location>
        <begin position="545"/>
        <end position="566"/>
    </location>
</feature>
<organism evidence="4 5">
    <name type="scientific">Oncorhynchus mykiss</name>
    <name type="common">Rainbow trout</name>
    <name type="synonym">Salmo gairdneri</name>
    <dbReference type="NCBI Taxonomy" id="8022"/>
    <lineage>
        <taxon>Eukaryota</taxon>
        <taxon>Metazoa</taxon>
        <taxon>Chordata</taxon>
        <taxon>Craniata</taxon>
        <taxon>Vertebrata</taxon>
        <taxon>Euteleostomi</taxon>
        <taxon>Actinopterygii</taxon>
        <taxon>Neopterygii</taxon>
        <taxon>Teleostei</taxon>
        <taxon>Protacanthopterygii</taxon>
        <taxon>Salmoniformes</taxon>
        <taxon>Salmonidae</taxon>
        <taxon>Salmoninae</taxon>
        <taxon>Oncorhynchus</taxon>
    </lineage>
</organism>
<evidence type="ECO:0000313" key="4">
    <source>
        <dbReference type="Ensembl" id="ENSOMYP00000039206.2"/>
    </source>
</evidence>
<feature type="coiled-coil region" evidence="2">
    <location>
        <begin position="452"/>
        <end position="479"/>
    </location>
</feature>
<reference evidence="4" key="2">
    <citation type="submission" date="2025-08" db="UniProtKB">
        <authorList>
            <consortium name="Ensembl"/>
        </authorList>
    </citation>
    <scope>IDENTIFICATION</scope>
</reference>
<dbReference type="AlphaFoldDB" id="A0A8C7QIL6"/>
<name>A0A8C7QIL6_ONCMY</name>
<keyword evidence="1 2" id="KW-0175">Coiled coil</keyword>
<evidence type="ECO:0000256" key="3">
    <source>
        <dbReference type="SAM" id="MobiDB-lite"/>
    </source>
</evidence>
<keyword evidence="5" id="KW-1185">Reference proteome</keyword>
<reference evidence="4" key="1">
    <citation type="submission" date="2020-07" db="EMBL/GenBank/DDBJ databases">
        <title>A long reads based de novo assembly of the rainbow trout Arlee double haploid line genome.</title>
        <authorList>
            <person name="Gao G."/>
            <person name="Palti Y."/>
        </authorList>
    </citation>
    <scope>NUCLEOTIDE SEQUENCE [LARGE SCALE GENOMIC DNA]</scope>
</reference>
<feature type="region of interest" description="Disordered" evidence="3">
    <location>
        <begin position="545"/>
        <end position="591"/>
    </location>
</feature>
<reference evidence="4" key="3">
    <citation type="submission" date="2025-09" db="UniProtKB">
        <authorList>
            <consortium name="Ensembl"/>
        </authorList>
    </citation>
    <scope>IDENTIFICATION</scope>
</reference>